<accession>A0A1V0M5Q2</accession>
<evidence type="ECO:0000256" key="2">
    <source>
        <dbReference type="ARBA" id="ARBA00022801"/>
    </source>
</evidence>
<feature type="region of interest" description="Disordered" evidence="7">
    <location>
        <begin position="54"/>
        <end position="78"/>
    </location>
</feature>
<dbReference type="RefSeq" id="WP_010792518.1">
    <property type="nucleotide sequence ID" value="NZ_CM017760.1"/>
</dbReference>
<evidence type="ECO:0000256" key="4">
    <source>
        <dbReference type="ARBA" id="ARBA00022840"/>
    </source>
</evidence>
<evidence type="ECO:0000313" key="9">
    <source>
        <dbReference type="EMBL" id="ARD70202.1"/>
    </source>
</evidence>
<protein>
    <recommendedName>
        <fullName evidence="5">DNA 3'-5' helicase II</fullName>
    </recommendedName>
</protein>
<evidence type="ECO:0000256" key="7">
    <source>
        <dbReference type="SAM" id="MobiDB-lite"/>
    </source>
</evidence>
<dbReference type="EMBL" id="KY494864">
    <property type="protein sequence ID" value="ARD70202.1"/>
    <property type="molecule type" value="Genomic_DNA"/>
</dbReference>
<reference evidence="9" key="1">
    <citation type="submission" date="2017-01" db="EMBL/GenBank/DDBJ databases">
        <title>Complete nucleotide sequence of an IncP-2 blaVIM-2-harboring megaplasmid from Pseudomonas aeruginosa.</title>
        <authorList>
            <person name="Botelho J."/>
            <person name="Grosso F."/>
            <person name="Mabrouk A."/>
            <person name="Peixe L."/>
        </authorList>
    </citation>
    <scope>NUCLEOTIDE SEQUENCE</scope>
    <source>
        <strain evidence="9">FFUP_PS_37</strain>
        <plasmid evidence="9">pJB37</plasmid>
    </source>
</reference>
<feature type="compositionally biased region" description="Low complexity" evidence="7">
    <location>
        <begin position="61"/>
        <end position="70"/>
    </location>
</feature>
<dbReference type="InterPro" id="IPR014016">
    <property type="entry name" value="UvrD-like_ATP-bd"/>
</dbReference>
<dbReference type="GO" id="GO:0016787">
    <property type="term" value="F:hydrolase activity"/>
    <property type="evidence" value="ECO:0007669"/>
    <property type="project" value="UniProtKB-UniRule"/>
</dbReference>
<keyword evidence="9" id="KW-0614">Plasmid</keyword>
<organism evidence="9">
    <name type="scientific">Pseudomonas aeruginosa</name>
    <dbReference type="NCBI Taxonomy" id="287"/>
    <lineage>
        <taxon>Bacteria</taxon>
        <taxon>Pseudomonadati</taxon>
        <taxon>Pseudomonadota</taxon>
        <taxon>Gammaproteobacteria</taxon>
        <taxon>Pseudomonadales</taxon>
        <taxon>Pseudomonadaceae</taxon>
        <taxon>Pseudomonas</taxon>
    </lineage>
</organism>
<dbReference type="InterPro" id="IPR000212">
    <property type="entry name" value="DNA_helicase_UvrD/REP"/>
</dbReference>
<evidence type="ECO:0000256" key="3">
    <source>
        <dbReference type="ARBA" id="ARBA00022806"/>
    </source>
</evidence>
<dbReference type="AlphaFoldDB" id="A0A1V0M5Q2"/>
<dbReference type="Gene3D" id="3.40.50.300">
    <property type="entry name" value="P-loop containing nucleotide triphosphate hydrolases"/>
    <property type="match status" value="2"/>
</dbReference>
<keyword evidence="1 6" id="KW-0547">Nucleotide-binding</keyword>
<dbReference type="SUPFAM" id="SSF52540">
    <property type="entry name" value="P-loop containing nucleoside triphosphate hydrolases"/>
    <property type="match status" value="1"/>
</dbReference>
<dbReference type="PANTHER" id="PTHR11070">
    <property type="entry name" value="UVRD / RECB / PCRA DNA HELICASE FAMILY MEMBER"/>
    <property type="match status" value="1"/>
</dbReference>
<sequence>MPSQYSHNTDDLTPVDALPGWKKTLGGVLALGMDLLNARHDSSWDEGYRAGEAYGSEQKAKSQSQSQAESTTTGPLEIRDLRERSITAPRIDQVLIDDDRLVVSTGLLETMQRDAASLLPADLQPTPGQWKAIATSSRALLVSGQGGTGKSFTLAMRALYLHKYLMQPLSSIRVVVDCKEVKEEFAKRLHWLFRRWSIECSEADIQGCITTPAAAALELVNSLVGWENVRPFEVRVNSDVFEIRPFDTRLSSAQTSLLRTTHSKLYRSNPRYAELVVGLFRQSMLLEPLEVDHPDVVKRAAIGWKLSQHDQDLCEKVESLWKGAGAWPLDGIKPGRHKVVVRGCEFSLHGFVPRLDAFVLLGFDRTEDRYLTRGPGIKLEVYKECEIKKTLLQAYLDKPVIHLDSYQDAKQMVATLKALSTTAPDFGYRLRGEPAHVPLVEAFYQVATLVENLGMGVPQAVGKLNFLQNDPDALFFEGLGHFWLGFEGDLLANDPPLMTINRLLDLFSERHGANLKRLPAAALNRFRHLLLDDAQDTSAPTADFLRGILSEFKRRAISRRDSDLLPSTFTLAGDPVQASFATQGSSSQGLRHFDTEFRVSNPTRVILQDCFRGHQHLIDAAFSVVRNQVDVGRQSTALIAPTKQPPVEIHSFDSHVLSRLLQEAVEGGGDVLVLVDSIASYQMAETAVAYLVGQIDGARDKGKIKIRPFQRARPAVAETVILAGNFTTRPRSDFRNQLFNLAGRWAESGTNHYDTLLDQENQRLVHTGITRARTRCYWLVPSVDSSAPESAVGVSPALSNVIVDKR</sequence>
<dbReference type="InterPro" id="IPR027417">
    <property type="entry name" value="P-loop_NTPase"/>
</dbReference>
<feature type="domain" description="UvrD-like helicase ATP-binding" evidence="8">
    <location>
        <begin position="123"/>
        <end position="614"/>
    </location>
</feature>
<keyword evidence="2 6" id="KW-0378">Hydrolase</keyword>
<feature type="binding site" evidence="6">
    <location>
        <begin position="144"/>
        <end position="151"/>
    </location>
    <ligand>
        <name>ATP</name>
        <dbReference type="ChEBI" id="CHEBI:30616"/>
    </ligand>
</feature>
<dbReference type="PROSITE" id="PS51198">
    <property type="entry name" value="UVRD_HELICASE_ATP_BIND"/>
    <property type="match status" value="1"/>
</dbReference>
<dbReference type="PANTHER" id="PTHR11070:SF2">
    <property type="entry name" value="ATP-DEPENDENT DNA HELICASE SRS2"/>
    <property type="match status" value="1"/>
</dbReference>
<dbReference type="GO" id="GO:0003677">
    <property type="term" value="F:DNA binding"/>
    <property type="evidence" value="ECO:0007669"/>
    <property type="project" value="InterPro"/>
</dbReference>
<keyword evidence="4 6" id="KW-0067">ATP-binding</keyword>
<name>A0A1V0M5Q2_PSEAI</name>
<proteinExistence type="predicted"/>
<evidence type="ECO:0000256" key="1">
    <source>
        <dbReference type="ARBA" id="ARBA00022741"/>
    </source>
</evidence>
<evidence type="ECO:0000259" key="8">
    <source>
        <dbReference type="PROSITE" id="PS51198"/>
    </source>
</evidence>
<evidence type="ECO:0000256" key="5">
    <source>
        <dbReference type="ARBA" id="ARBA00034923"/>
    </source>
</evidence>
<keyword evidence="3 6" id="KW-0347">Helicase</keyword>
<dbReference type="GO" id="GO:0000725">
    <property type="term" value="P:recombinational repair"/>
    <property type="evidence" value="ECO:0007669"/>
    <property type="project" value="TreeGrafter"/>
</dbReference>
<geneLocation type="plasmid" evidence="9">
    <name>pJB37</name>
</geneLocation>
<dbReference type="GO" id="GO:0005524">
    <property type="term" value="F:ATP binding"/>
    <property type="evidence" value="ECO:0007669"/>
    <property type="project" value="UniProtKB-UniRule"/>
</dbReference>
<dbReference type="GO" id="GO:0043138">
    <property type="term" value="F:3'-5' DNA helicase activity"/>
    <property type="evidence" value="ECO:0007669"/>
    <property type="project" value="TreeGrafter"/>
</dbReference>
<evidence type="ECO:0000256" key="6">
    <source>
        <dbReference type="PROSITE-ProRule" id="PRU00560"/>
    </source>
</evidence>